<dbReference type="EMBL" id="JADFTS010000004">
    <property type="protein sequence ID" value="KAF9608090.1"/>
    <property type="molecule type" value="Genomic_DNA"/>
</dbReference>
<evidence type="ECO:0000313" key="1">
    <source>
        <dbReference type="EMBL" id="KAF9608090.1"/>
    </source>
</evidence>
<evidence type="ECO:0000313" key="2">
    <source>
        <dbReference type="Proteomes" id="UP000631114"/>
    </source>
</evidence>
<accession>A0A835HW77</accession>
<sequence>MTALEPRRSSRIAELLTPVYEEKTRAKLPTGVYEGKPAPVAIIGERRSSSITKLATPVYKEDPTVIEESPTRVNPVMERVEDLKSKLENGCPSLVKPMTRSYLKGETRVVSTISCRFPKLNDDDSLTIVGEIYQKIGERKILQNGKFVDVVDVEDEQNSENGEESKVSVMNASPIAASFPQEQYLNLEYHEKEGAEELESHEYNRNECDDRNIFAGTDYWADGIPYEFKFLEEAVNIDSYGRICMKDVSLIDCASVVGNVPVATRKRRRMVLSDSDEEYEGVNEALFAHSFDCNIDADMVHTPVSTPITDLILIALKGDVEEGMDETVGYEEVTSFEGPNLNNDICGVNNGDCIPVTFCRNAEENIMNLNINALGKRKVGEYEIRNEGVLGIECSKRSETKHVVDKLSLCPSTGEPSKCQSAKKTICLVIEVY</sequence>
<name>A0A835HW77_9MAGN</name>
<proteinExistence type="predicted"/>
<dbReference type="AlphaFoldDB" id="A0A835HW77"/>
<gene>
    <name evidence="1" type="ORF">IFM89_006017</name>
</gene>
<protein>
    <submittedName>
        <fullName evidence="1">Uncharacterized protein</fullName>
    </submittedName>
</protein>
<keyword evidence="2" id="KW-1185">Reference proteome</keyword>
<organism evidence="1 2">
    <name type="scientific">Coptis chinensis</name>
    <dbReference type="NCBI Taxonomy" id="261450"/>
    <lineage>
        <taxon>Eukaryota</taxon>
        <taxon>Viridiplantae</taxon>
        <taxon>Streptophyta</taxon>
        <taxon>Embryophyta</taxon>
        <taxon>Tracheophyta</taxon>
        <taxon>Spermatophyta</taxon>
        <taxon>Magnoliopsida</taxon>
        <taxon>Ranunculales</taxon>
        <taxon>Ranunculaceae</taxon>
        <taxon>Coptidoideae</taxon>
        <taxon>Coptis</taxon>
    </lineage>
</organism>
<reference evidence="1 2" key="1">
    <citation type="submission" date="2020-10" db="EMBL/GenBank/DDBJ databases">
        <title>The Coptis chinensis genome and diversification of protoberbering-type alkaloids.</title>
        <authorList>
            <person name="Wang B."/>
            <person name="Shu S."/>
            <person name="Song C."/>
            <person name="Liu Y."/>
        </authorList>
    </citation>
    <scope>NUCLEOTIDE SEQUENCE [LARGE SCALE GENOMIC DNA]</scope>
    <source>
        <strain evidence="1">HL-2020</strain>
        <tissue evidence="1">Leaf</tissue>
    </source>
</reference>
<dbReference type="Proteomes" id="UP000631114">
    <property type="component" value="Unassembled WGS sequence"/>
</dbReference>
<comment type="caution">
    <text evidence="1">The sequence shown here is derived from an EMBL/GenBank/DDBJ whole genome shotgun (WGS) entry which is preliminary data.</text>
</comment>